<evidence type="ECO:0000313" key="2">
    <source>
        <dbReference type="EMBL" id="NIF02649.1"/>
    </source>
</evidence>
<reference evidence="2 3" key="1">
    <citation type="journal article" date="2019" name="bioRxiv">
        <title>Bacteria contribute to plant secondary compound degradation in a generalist herbivore system.</title>
        <authorList>
            <person name="Francoeur C.B."/>
            <person name="Khadempour L."/>
            <person name="Moreira-Soto R.D."/>
            <person name="Gotting K."/>
            <person name="Book A.J."/>
            <person name="Pinto-Tomas A.A."/>
            <person name="Keefover-Ring K."/>
            <person name="Currie C.R."/>
        </authorList>
    </citation>
    <scope>NUCLEOTIDE SEQUENCE [LARGE SCALE GENOMIC DNA]</scope>
    <source>
        <strain evidence="2 3">Acro-805</strain>
    </source>
</reference>
<dbReference type="InterPro" id="IPR007560">
    <property type="entry name" value="Restrct_endonuc_IV_Mrr"/>
</dbReference>
<dbReference type="Pfam" id="PF04471">
    <property type="entry name" value="Mrr_cat"/>
    <property type="match status" value="1"/>
</dbReference>
<proteinExistence type="predicted"/>
<accession>A0ABX0R141</accession>
<dbReference type="InterPro" id="IPR011335">
    <property type="entry name" value="Restrct_endonuc-II-like"/>
</dbReference>
<organism evidence="2 3">
    <name type="scientific">Candidatus Pantoea formicae</name>
    <dbReference type="NCBI Taxonomy" id="2608355"/>
    <lineage>
        <taxon>Bacteria</taxon>
        <taxon>Pseudomonadati</taxon>
        <taxon>Pseudomonadota</taxon>
        <taxon>Gammaproteobacteria</taxon>
        <taxon>Enterobacterales</taxon>
        <taxon>Erwiniaceae</taxon>
        <taxon>Pantoea</taxon>
    </lineage>
</organism>
<keyword evidence="3" id="KW-1185">Reference proteome</keyword>
<comment type="caution">
    <text evidence="2">The sequence shown here is derived from an EMBL/GenBank/DDBJ whole genome shotgun (WGS) entry which is preliminary data.</text>
</comment>
<feature type="domain" description="Restriction endonuclease type IV Mrr" evidence="1">
    <location>
        <begin position="148"/>
        <end position="253"/>
    </location>
</feature>
<sequence>MKLTSNDIKAVGQLFEDKNNAGYVLDFTDKTMREFFESEFSIDIDNELYRDDGGSKMKRLRCFVKKTERITVLKVVTRLWEYRKTLSDHPITAQDESNYGRLILKIQGADSQAASGFTPALVVPTGIDNKYFLGGLEALHKLPSQQRGYGFEKWLNELFEAFYLAPKGAFRLRGEQIDGSFQLNNETYLIEAKWQDAKTGHADLHVLQGKLEQKASWARGAFISWSGFTKEGLDAWGRGKRVVCVSGYDLALMLKNNVSFRILMEEKIRRAAETGSLYVKIDEIFPDITK</sequence>
<gene>
    <name evidence="2" type="ORF">F3J38_21805</name>
</gene>
<dbReference type="Proteomes" id="UP000780690">
    <property type="component" value="Unassembled WGS sequence"/>
</dbReference>
<protein>
    <submittedName>
        <fullName evidence="2">DUF3644 domain-containing protein</fullName>
    </submittedName>
</protein>
<dbReference type="EMBL" id="VWXD01000009">
    <property type="protein sequence ID" value="NIF02649.1"/>
    <property type="molecule type" value="Genomic_DNA"/>
</dbReference>
<evidence type="ECO:0000259" key="1">
    <source>
        <dbReference type="Pfam" id="PF04471"/>
    </source>
</evidence>
<evidence type="ECO:0000313" key="3">
    <source>
        <dbReference type="Proteomes" id="UP000780690"/>
    </source>
</evidence>
<name>A0ABX0R141_9GAMM</name>
<dbReference type="RefSeq" id="WP_167141889.1">
    <property type="nucleotide sequence ID" value="NZ_VWXD01000009.1"/>
</dbReference>
<dbReference type="SUPFAM" id="SSF52980">
    <property type="entry name" value="Restriction endonuclease-like"/>
    <property type="match status" value="1"/>
</dbReference>